<dbReference type="InterPro" id="IPR045004">
    <property type="entry name" value="ECH_dom"/>
</dbReference>
<dbReference type="EMBL" id="CP126660">
    <property type="protein sequence ID" value="WKA01692.1"/>
    <property type="molecule type" value="Genomic_DNA"/>
</dbReference>
<protein>
    <recommendedName>
        <fullName evidence="2">3-hydroxyisobutyryl-CoA hydrolase</fullName>
        <shortName evidence="2">HIB-CoA hydrolase</shortName>
        <shortName evidence="2">HIBYL-CoA-H</shortName>
        <ecNumber evidence="2">3.1.2.4</ecNumber>
    </recommendedName>
    <alternativeName>
        <fullName evidence="2">3-hydroxyisobutyryl-coenzyme A hydrolase</fullName>
    </alternativeName>
</protein>
<keyword evidence="6" id="KW-1185">Reference proteome</keyword>
<comment type="catalytic activity">
    <reaction evidence="2">
        <text>3-hydroxy-2-methylpropanoyl-CoA + H2O = 3-hydroxy-2-methylpropanoate + CoA + H(+)</text>
        <dbReference type="Rhea" id="RHEA:20888"/>
        <dbReference type="ChEBI" id="CHEBI:11805"/>
        <dbReference type="ChEBI" id="CHEBI:15377"/>
        <dbReference type="ChEBI" id="CHEBI:15378"/>
        <dbReference type="ChEBI" id="CHEBI:57287"/>
        <dbReference type="ChEBI" id="CHEBI:57340"/>
        <dbReference type="EC" id="3.1.2.4"/>
    </reaction>
</comment>
<evidence type="ECO:0000256" key="2">
    <source>
        <dbReference type="RuleBase" id="RU369070"/>
    </source>
</evidence>
<dbReference type="CDD" id="cd06558">
    <property type="entry name" value="crotonase-like"/>
    <property type="match status" value="1"/>
</dbReference>
<evidence type="ECO:0000313" key="5">
    <source>
        <dbReference type="EMBL" id="WKA01692.1"/>
    </source>
</evidence>
<organism evidence="5 6">
    <name type="scientific">Vitis vinifera</name>
    <name type="common">Grape</name>
    <dbReference type="NCBI Taxonomy" id="29760"/>
    <lineage>
        <taxon>Eukaryota</taxon>
        <taxon>Viridiplantae</taxon>
        <taxon>Streptophyta</taxon>
        <taxon>Embryophyta</taxon>
        <taxon>Tracheophyta</taxon>
        <taxon>Spermatophyta</taxon>
        <taxon>Magnoliopsida</taxon>
        <taxon>eudicotyledons</taxon>
        <taxon>Gunneridae</taxon>
        <taxon>Pentapetalae</taxon>
        <taxon>rosids</taxon>
        <taxon>Vitales</taxon>
        <taxon>Vitaceae</taxon>
        <taxon>Viteae</taxon>
        <taxon>Vitis</taxon>
    </lineage>
</organism>
<dbReference type="InterPro" id="IPR029045">
    <property type="entry name" value="ClpP/crotonase-like_dom_sf"/>
</dbReference>
<dbReference type="SUPFAM" id="SSF52096">
    <property type="entry name" value="ClpP/crotonase"/>
    <property type="match status" value="1"/>
</dbReference>
<dbReference type="Pfam" id="PF16113">
    <property type="entry name" value="ECH_2"/>
    <property type="match status" value="1"/>
</dbReference>
<dbReference type="PANTHER" id="PTHR43176:SF6">
    <property type="entry name" value="3-HYDROXYISOBUTYRYL-COA HYDROLASE"/>
    <property type="match status" value="1"/>
</dbReference>
<dbReference type="NCBIfam" id="NF004127">
    <property type="entry name" value="PRK05617.1"/>
    <property type="match status" value="1"/>
</dbReference>
<comment type="pathway">
    <text evidence="2">Amino-acid degradation; L-valine degradation.</text>
</comment>
<dbReference type="PANTHER" id="PTHR43176">
    <property type="entry name" value="3-HYDROXYISOBUTYRYL-COA HYDROLASE-RELATED"/>
    <property type="match status" value="1"/>
</dbReference>
<dbReference type="Gene3D" id="3.90.226.10">
    <property type="entry name" value="2-enoyl-CoA Hydratase, Chain A, domain 1"/>
    <property type="match status" value="1"/>
</dbReference>
<keyword evidence="3" id="KW-0732">Signal</keyword>
<accession>A0ABY9D2U9</accession>
<proteinExistence type="inferred from homology"/>
<name>A0ABY9D2U9_VITVI</name>
<evidence type="ECO:0000259" key="4">
    <source>
        <dbReference type="Pfam" id="PF16113"/>
    </source>
</evidence>
<evidence type="ECO:0000256" key="3">
    <source>
        <dbReference type="SAM" id="SignalP"/>
    </source>
</evidence>
<comment type="similarity">
    <text evidence="2">Belongs to the enoyl-CoA hydratase/isomerase family.</text>
</comment>
<dbReference type="EC" id="3.1.2.4" evidence="2"/>
<evidence type="ECO:0000313" key="6">
    <source>
        <dbReference type="Proteomes" id="UP001227230"/>
    </source>
</evidence>
<dbReference type="InterPro" id="IPR032259">
    <property type="entry name" value="HIBYL-CoA-H"/>
</dbReference>
<sequence>MLLTLILIGLYLSHSSKSSSSFPSSLMASRSLSHPEPNQVLFEESSCVRKVILNRPHKLNSLTYEMISQILRNLEVYEKDPMVKLLILKGQGKAFCAGGDVVGMVLSINEGHWSFGASFYKKQLTLDYLLATSTKPLVSLINGIVMGGGAGLSMNSMFRVVTENTVFAMPEGQIGFFPDVGASYFLSRLPGYFGEYLGLTGARLDGKEMLACGLATHFVLSKDLLLLENALSEVASSDASTISRVISGFSSKISLKKESAYRRLETINKCFSRRTVEEILSMLENEAANGDNKWIIQAISSMKSASPTSLKIFLKLIREGRTKELKDCLIQDYTIACHMFQRTFNPDFIEVSRLDSLCLF</sequence>
<dbReference type="Proteomes" id="UP001227230">
    <property type="component" value="Chromosome 13"/>
</dbReference>
<feature type="signal peptide" evidence="3">
    <location>
        <begin position="1"/>
        <end position="18"/>
    </location>
</feature>
<gene>
    <name evidence="5" type="ORF">VitviT2T_019961</name>
</gene>
<feature type="chain" id="PRO_5047352402" description="3-hydroxyisobutyryl-CoA hydrolase" evidence="3">
    <location>
        <begin position="19"/>
        <end position="360"/>
    </location>
</feature>
<feature type="domain" description="Enoyl-CoA hydratase/isomerase" evidence="4">
    <location>
        <begin position="49"/>
        <end position="350"/>
    </location>
</feature>
<evidence type="ECO:0000256" key="1">
    <source>
        <dbReference type="ARBA" id="ARBA00022801"/>
    </source>
</evidence>
<comment type="function">
    <text evidence="2">Hydrolyzes 3-hydroxyisobutyryl-CoA (HIBYL-CoA), a saline catabolite. Has high activity toward isobutyryl-CoA. Could be an isobutyryl-CoA dehydrogenase that functions in valine catabolism.</text>
</comment>
<keyword evidence="1 2" id="KW-0378">Hydrolase</keyword>
<reference evidence="5 6" key="1">
    <citation type="journal article" date="2023" name="Hortic Res">
        <title>The complete reference genome for grapevine (Vitis vinifera L.) genetics and breeding.</title>
        <authorList>
            <person name="Shi X."/>
            <person name="Cao S."/>
            <person name="Wang X."/>
            <person name="Huang S."/>
            <person name="Wang Y."/>
            <person name="Liu Z."/>
            <person name="Liu W."/>
            <person name="Leng X."/>
            <person name="Peng Y."/>
            <person name="Wang N."/>
            <person name="Wang Y."/>
            <person name="Ma Z."/>
            <person name="Xu X."/>
            <person name="Zhang F."/>
            <person name="Xue H."/>
            <person name="Zhong H."/>
            <person name="Wang Y."/>
            <person name="Zhang K."/>
            <person name="Velt A."/>
            <person name="Avia K."/>
            <person name="Holtgrawe D."/>
            <person name="Grimplet J."/>
            <person name="Matus J.T."/>
            <person name="Ware D."/>
            <person name="Wu X."/>
            <person name="Wang H."/>
            <person name="Liu C."/>
            <person name="Fang Y."/>
            <person name="Rustenholz C."/>
            <person name="Cheng Z."/>
            <person name="Xiao H."/>
            <person name="Zhou Y."/>
        </authorList>
    </citation>
    <scope>NUCLEOTIDE SEQUENCE [LARGE SCALE GENOMIC DNA]</scope>
    <source>
        <strain evidence="6">cv. Pinot noir / PN40024</strain>
        <tissue evidence="5">Leaf</tissue>
    </source>
</reference>